<gene>
    <name evidence="2" type="ORF">A8709_08540</name>
</gene>
<evidence type="ECO:0000259" key="1">
    <source>
        <dbReference type="Pfam" id="PF06527"/>
    </source>
</evidence>
<reference evidence="3" key="1">
    <citation type="submission" date="2016-05" db="EMBL/GenBank/DDBJ databases">
        <title>Paenibacillus oryzae. sp. nov., isolated from the rice root.</title>
        <authorList>
            <person name="Zhang J."/>
            <person name="Zhang X."/>
        </authorList>
    </citation>
    <scope>NUCLEOTIDE SEQUENCE [LARGE SCALE GENOMIC DNA]</scope>
    <source>
        <strain evidence="3">KCTC13222</strain>
    </source>
</reference>
<evidence type="ECO:0000313" key="2">
    <source>
        <dbReference type="EMBL" id="OCT16705.1"/>
    </source>
</evidence>
<proteinExistence type="predicted"/>
<keyword evidence="3" id="KW-1185">Reference proteome</keyword>
<comment type="caution">
    <text evidence="2">The sequence shown here is derived from an EMBL/GenBank/DDBJ whole genome shotgun (WGS) entry which is preliminary data.</text>
</comment>
<accession>A0A1C1A7Y5</accession>
<name>A0A1C1A7Y5_9BACL</name>
<dbReference type="EMBL" id="LYPC01000010">
    <property type="protein sequence ID" value="OCT16705.1"/>
    <property type="molecule type" value="Genomic_DNA"/>
</dbReference>
<dbReference type="STRING" id="512399.A8709_08540"/>
<dbReference type="AlphaFoldDB" id="A0A1C1A7Y5"/>
<feature type="domain" description="TniQ" evidence="1">
    <location>
        <begin position="8"/>
        <end position="144"/>
    </location>
</feature>
<protein>
    <recommendedName>
        <fullName evidence="1">TniQ domain-containing protein</fullName>
    </recommendedName>
</protein>
<dbReference type="RefSeq" id="WP_065850792.1">
    <property type="nucleotide sequence ID" value="NZ_LYPC01000010.1"/>
</dbReference>
<evidence type="ECO:0000313" key="3">
    <source>
        <dbReference type="Proteomes" id="UP000093309"/>
    </source>
</evidence>
<sequence length="673" mass="78277">MTRLTIRSLPGQGESLSGYLMRTSNDNGINYSKLLQMFTDKRKVMGSYGYIIDFLPHHVFDLELLAEFIGVDSNRINSMTMSPIFNNIYDEEIRFLKSFRVSIYQEMEKFKRRFCVKCLENDGLYKVLWQIKEVKVCTVHREPLITQCQNCGIEQPYTTNDLSQYICFKCKNTLLVKMRDDQSTIMLANQNKNQSDWEFLLCLNNPLIKNNEKLSGISNEQLLAAKLLYVAQGCPMKYKRSESMSLTNSQIKGIYALYNNRHKTKLVTLQDIFNVINSRSMSVKQFAETDVPQNYLDSINNNNIVISKGTCIAPWCLNNGSNTKMRYISKNENYLKKKYKYIYVCTSCFVKYGFNVQTNEWVEIGEKISLIPKVLPLVKPGFKINTLVKNLNTSFTNAYEIVGYLVIRGIVSLDIINFSYPIKLEKTEVVLNCFYELIEPACDRQSMCRKAVSLYNWNTLEFFIYYAYEEVQEFLIFRNTEVKTKKRKLSESKIDEIVKNNVGFLSKKQIAAALECDERTLNYNGFEKKIENIVIQNKYYKNKEVGLEIVNRIEKYFAEKTNENQISIEKVYKYLGFSKKYLKKNYPDIYYQITCEVEKIKGIIKLRKINNWCILAQEACEKIINNSEKLINRNIALKMGVSISVIDSHPEIRKAIRAMSIFGLVDNAASQDT</sequence>
<dbReference type="Proteomes" id="UP000093309">
    <property type="component" value="Unassembled WGS sequence"/>
</dbReference>
<organism evidence="2 3">
    <name type="scientific">Paenibacillus pectinilyticus</name>
    <dbReference type="NCBI Taxonomy" id="512399"/>
    <lineage>
        <taxon>Bacteria</taxon>
        <taxon>Bacillati</taxon>
        <taxon>Bacillota</taxon>
        <taxon>Bacilli</taxon>
        <taxon>Bacillales</taxon>
        <taxon>Paenibacillaceae</taxon>
        <taxon>Paenibacillus</taxon>
    </lineage>
</organism>
<dbReference type="InterPro" id="IPR009492">
    <property type="entry name" value="TniQ"/>
</dbReference>
<dbReference type="OrthoDB" id="2569037at2"/>
<dbReference type="Pfam" id="PF06527">
    <property type="entry name" value="TniQ"/>
    <property type="match status" value="1"/>
</dbReference>